<dbReference type="RefSeq" id="XP_068138048.1">
    <property type="nucleotide sequence ID" value="XM_068281947.1"/>
</dbReference>
<reference evidence="1 2" key="1">
    <citation type="journal article" date="2016" name="PLoS ONE">
        <title>Sequence Assembly of Yarrowia lipolytica Strain W29/CLIB89 Shows Transposable Element Diversity.</title>
        <authorList>
            <person name="Magnan C."/>
            <person name="Yu J."/>
            <person name="Chang I."/>
            <person name="Jahn E."/>
            <person name="Kanomata Y."/>
            <person name="Wu J."/>
            <person name="Zeller M."/>
            <person name="Oakes M."/>
            <person name="Baldi P."/>
            <person name="Sandmeyer S."/>
        </authorList>
    </citation>
    <scope>NUCLEOTIDE SEQUENCE [LARGE SCALE GENOMIC DNA]</scope>
    <source>
        <strain evidence="2">CLIB89(W29)</strain>
    </source>
</reference>
<organism evidence="1 2">
    <name type="scientific">Yarrowia lipolytica</name>
    <name type="common">Candida lipolytica</name>
    <dbReference type="NCBI Taxonomy" id="4952"/>
    <lineage>
        <taxon>Eukaryota</taxon>
        <taxon>Fungi</taxon>
        <taxon>Dikarya</taxon>
        <taxon>Ascomycota</taxon>
        <taxon>Saccharomycotina</taxon>
        <taxon>Dipodascomycetes</taxon>
        <taxon>Dipodascales</taxon>
        <taxon>Dipodascales incertae sedis</taxon>
        <taxon>Yarrowia</taxon>
    </lineage>
</organism>
<name>A0A1D8N642_YARLL</name>
<accession>A0A1D8N642</accession>
<proteinExistence type="predicted"/>
<dbReference type="GeneID" id="94582609"/>
<dbReference type="Proteomes" id="UP000182444">
    <property type="component" value="Chromosome 1B"/>
</dbReference>
<evidence type="ECO:0000313" key="1">
    <source>
        <dbReference type="EMBL" id="AOW01095.1"/>
    </source>
</evidence>
<sequence length="103" mass="11297">MGCGDSRSVDPLKCEIVDIGIAIHTVEQSDGHMFTRPSRCPTSSLPYRLVIRLRTIGGHVESTGYTPDCYINQSNAIVIVKSCSSYHVVASRRQSSPYLGQQP</sequence>
<dbReference type="EMBL" id="CP017554">
    <property type="protein sequence ID" value="AOW01095.1"/>
    <property type="molecule type" value="Genomic_DNA"/>
</dbReference>
<dbReference type="VEuPathDB" id="FungiDB:YALI1_B02850g"/>
<protein>
    <submittedName>
        <fullName evidence="1">Uncharacterized protein</fullName>
    </submittedName>
</protein>
<evidence type="ECO:0000313" key="2">
    <source>
        <dbReference type="Proteomes" id="UP000182444"/>
    </source>
</evidence>
<gene>
    <name evidence="1" type="ORF">YALI1_B02850g</name>
</gene>
<dbReference type="AlphaFoldDB" id="A0A1D8N642"/>